<dbReference type="SUPFAM" id="SSF48498">
    <property type="entry name" value="Tetracyclin repressor-like, C-terminal domain"/>
    <property type="match status" value="1"/>
</dbReference>
<evidence type="ECO:0000313" key="6">
    <source>
        <dbReference type="EMBL" id="GAA4868809.1"/>
    </source>
</evidence>
<keyword evidence="7" id="KW-1185">Reference proteome</keyword>
<dbReference type="Pfam" id="PF21597">
    <property type="entry name" value="TetR_C_43"/>
    <property type="match status" value="1"/>
</dbReference>
<accession>A0ABP9E4A0</accession>
<dbReference type="PANTHER" id="PTHR30055">
    <property type="entry name" value="HTH-TYPE TRANSCRIPTIONAL REGULATOR RUTR"/>
    <property type="match status" value="1"/>
</dbReference>
<dbReference type="InterPro" id="IPR049445">
    <property type="entry name" value="TetR_SbtR-like_C"/>
</dbReference>
<evidence type="ECO:0000256" key="4">
    <source>
        <dbReference type="PROSITE-ProRule" id="PRU00335"/>
    </source>
</evidence>
<reference evidence="7" key="1">
    <citation type="journal article" date="2019" name="Int. J. Syst. Evol. Microbiol.">
        <title>The Global Catalogue of Microorganisms (GCM) 10K type strain sequencing project: providing services to taxonomists for standard genome sequencing and annotation.</title>
        <authorList>
            <consortium name="The Broad Institute Genomics Platform"/>
            <consortium name="The Broad Institute Genome Sequencing Center for Infectious Disease"/>
            <person name="Wu L."/>
            <person name="Ma J."/>
        </authorList>
    </citation>
    <scope>NUCLEOTIDE SEQUENCE [LARGE SCALE GENOMIC DNA]</scope>
    <source>
        <strain evidence="7">JCM 13006</strain>
    </source>
</reference>
<dbReference type="Gene3D" id="1.10.357.10">
    <property type="entry name" value="Tetracycline Repressor, domain 2"/>
    <property type="match status" value="1"/>
</dbReference>
<dbReference type="InterPro" id="IPR050109">
    <property type="entry name" value="HTH-type_TetR-like_transc_reg"/>
</dbReference>
<dbReference type="InterPro" id="IPR001647">
    <property type="entry name" value="HTH_TetR"/>
</dbReference>
<keyword evidence="2 4" id="KW-0238">DNA-binding</keyword>
<feature type="DNA-binding region" description="H-T-H motif" evidence="4">
    <location>
        <begin position="40"/>
        <end position="59"/>
    </location>
</feature>
<protein>
    <submittedName>
        <fullName evidence="6">TetR/AcrR family transcriptional regulator</fullName>
    </submittedName>
</protein>
<organism evidence="6 7">
    <name type="scientific">Kitasatospora terrestris</name>
    <dbReference type="NCBI Taxonomy" id="258051"/>
    <lineage>
        <taxon>Bacteria</taxon>
        <taxon>Bacillati</taxon>
        <taxon>Actinomycetota</taxon>
        <taxon>Actinomycetes</taxon>
        <taxon>Kitasatosporales</taxon>
        <taxon>Streptomycetaceae</taxon>
        <taxon>Kitasatospora</taxon>
    </lineage>
</organism>
<feature type="domain" description="HTH tetR-type" evidence="5">
    <location>
        <begin position="18"/>
        <end position="77"/>
    </location>
</feature>
<evidence type="ECO:0000256" key="1">
    <source>
        <dbReference type="ARBA" id="ARBA00023015"/>
    </source>
</evidence>
<dbReference type="RefSeq" id="WP_345699501.1">
    <property type="nucleotide sequence ID" value="NZ_BAABIS010000001.1"/>
</dbReference>
<keyword evidence="3" id="KW-0804">Transcription</keyword>
<dbReference type="SUPFAM" id="SSF46689">
    <property type="entry name" value="Homeodomain-like"/>
    <property type="match status" value="1"/>
</dbReference>
<evidence type="ECO:0000256" key="2">
    <source>
        <dbReference type="ARBA" id="ARBA00023125"/>
    </source>
</evidence>
<comment type="caution">
    <text evidence="6">The sequence shown here is derived from an EMBL/GenBank/DDBJ whole genome shotgun (WGS) entry which is preliminary data.</text>
</comment>
<proteinExistence type="predicted"/>
<name>A0ABP9E4A0_9ACTN</name>
<evidence type="ECO:0000313" key="7">
    <source>
        <dbReference type="Proteomes" id="UP001501752"/>
    </source>
</evidence>
<dbReference type="Proteomes" id="UP001501752">
    <property type="component" value="Unassembled WGS sequence"/>
</dbReference>
<dbReference type="PRINTS" id="PR00455">
    <property type="entry name" value="HTHTETR"/>
</dbReference>
<dbReference type="PANTHER" id="PTHR30055:SF234">
    <property type="entry name" value="HTH-TYPE TRANSCRIPTIONAL REGULATOR BETI"/>
    <property type="match status" value="1"/>
</dbReference>
<gene>
    <name evidence="6" type="ORF">GCM10023235_54380</name>
</gene>
<dbReference type="InterPro" id="IPR036271">
    <property type="entry name" value="Tet_transcr_reg_TetR-rel_C_sf"/>
</dbReference>
<keyword evidence="1" id="KW-0805">Transcription regulation</keyword>
<dbReference type="EMBL" id="BAABIS010000001">
    <property type="protein sequence ID" value="GAA4868809.1"/>
    <property type="molecule type" value="Genomic_DNA"/>
</dbReference>
<dbReference type="Pfam" id="PF00440">
    <property type="entry name" value="TetR_N"/>
    <property type="match status" value="1"/>
</dbReference>
<evidence type="ECO:0000256" key="3">
    <source>
        <dbReference type="ARBA" id="ARBA00023163"/>
    </source>
</evidence>
<evidence type="ECO:0000259" key="5">
    <source>
        <dbReference type="PROSITE" id="PS50977"/>
    </source>
</evidence>
<sequence>MSVTASTTPAPKQRADATRNRARIITAAREAFVEYGALAPLDEIARRAGVGNATLYRNFADRTTLIHQVALSVIARVVDHAEAAVAEEPDSFAALSRFVHAAADERIGALCPLLSGAVHHDDPELEASRVRLERTTNDLIAHAHADGLLRGDVGAGDVVIAITQLTRPLPGTDCHGLDQFVHRHLQLFLDGLRNPAPSVLPGRAATLEDLKQRA</sequence>
<dbReference type="InterPro" id="IPR009057">
    <property type="entry name" value="Homeodomain-like_sf"/>
</dbReference>
<dbReference type="PROSITE" id="PS50977">
    <property type="entry name" value="HTH_TETR_2"/>
    <property type="match status" value="1"/>
</dbReference>